<reference evidence="1 2" key="1">
    <citation type="submission" date="2019-05" db="EMBL/GenBank/DDBJ databases">
        <title>Another draft genome of Portunus trituberculatus and its Hox gene families provides insights of decapod evolution.</title>
        <authorList>
            <person name="Jeong J.-H."/>
            <person name="Song I."/>
            <person name="Kim S."/>
            <person name="Choi T."/>
            <person name="Kim D."/>
            <person name="Ryu S."/>
            <person name="Kim W."/>
        </authorList>
    </citation>
    <scope>NUCLEOTIDE SEQUENCE [LARGE SCALE GENOMIC DNA]</scope>
    <source>
        <tissue evidence="1">Muscle</tissue>
    </source>
</reference>
<organism evidence="1 2">
    <name type="scientific">Portunus trituberculatus</name>
    <name type="common">Swimming crab</name>
    <name type="synonym">Neptunus trituberculatus</name>
    <dbReference type="NCBI Taxonomy" id="210409"/>
    <lineage>
        <taxon>Eukaryota</taxon>
        <taxon>Metazoa</taxon>
        <taxon>Ecdysozoa</taxon>
        <taxon>Arthropoda</taxon>
        <taxon>Crustacea</taxon>
        <taxon>Multicrustacea</taxon>
        <taxon>Malacostraca</taxon>
        <taxon>Eumalacostraca</taxon>
        <taxon>Eucarida</taxon>
        <taxon>Decapoda</taxon>
        <taxon>Pleocyemata</taxon>
        <taxon>Brachyura</taxon>
        <taxon>Eubrachyura</taxon>
        <taxon>Portunoidea</taxon>
        <taxon>Portunidae</taxon>
        <taxon>Portuninae</taxon>
        <taxon>Portunus</taxon>
    </lineage>
</organism>
<evidence type="ECO:0000313" key="1">
    <source>
        <dbReference type="EMBL" id="MPC57915.1"/>
    </source>
</evidence>
<gene>
    <name evidence="1" type="ORF">E2C01_051906</name>
</gene>
<dbReference type="AlphaFoldDB" id="A0A5B7GKK6"/>
<dbReference type="EMBL" id="VSRR010015181">
    <property type="protein sequence ID" value="MPC57915.1"/>
    <property type="molecule type" value="Genomic_DNA"/>
</dbReference>
<name>A0A5B7GKK6_PORTR</name>
<sequence length="134" mass="14793">MHEGPERTSYQEGRTMVVDQAEFRTKNEGQYEGKLSSSSLVHHHIIALRGCSTLGMSGQLHDAAPTVASPQPVSCQSLKRTEHVIRVPQFWRSKCPEHCDIIGELILLELASLQRLPIHGLGSESGRHGDTVKS</sequence>
<proteinExistence type="predicted"/>
<comment type="caution">
    <text evidence="1">The sequence shown here is derived from an EMBL/GenBank/DDBJ whole genome shotgun (WGS) entry which is preliminary data.</text>
</comment>
<keyword evidence="2" id="KW-1185">Reference proteome</keyword>
<protein>
    <submittedName>
        <fullName evidence="1">Uncharacterized protein</fullName>
    </submittedName>
</protein>
<evidence type="ECO:0000313" key="2">
    <source>
        <dbReference type="Proteomes" id="UP000324222"/>
    </source>
</evidence>
<accession>A0A5B7GKK6</accession>
<dbReference type="Proteomes" id="UP000324222">
    <property type="component" value="Unassembled WGS sequence"/>
</dbReference>